<feature type="compositionally biased region" description="Basic residues" evidence="1">
    <location>
        <begin position="88"/>
        <end position="97"/>
    </location>
</feature>
<keyword evidence="3" id="KW-1185">Reference proteome</keyword>
<evidence type="ECO:0000313" key="2">
    <source>
        <dbReference type="EMBL" id="KNC84354.1"/>
    </source>
</evidence>
<reference evidence="2 3" key="1">
    <citation type="submission" date="2011-02" db="EMBL/GenBank/DDBJ databases">
        <title>The Genome Sequence of Sphaeroforma arctica JP610.</title>
        <authorList>
            <consortium name="The Broad Institute Genome Sequencing Platform"/>
            <person name="Russ C."/>
            <person name="Cuomo C."/>
            <person name="Young S.K."/>
            <person name="Zeng Q."/>
            <person name="Gargeya S."/>
            <person name="Alvarado L."/>
            <person name="Berlin A."/>
            <person name="Chapman S.B."/>
            <person name="Chen Z."/>
            <person name="Freedman E."/>
            <person name="Gellesch M."/>
            <person name="Goldberg J."/>
            <person name="Griggs A."/>
            <person name="Gujja S."/>
            <person name="Heilman E."/>
            <person name="Heiman D."/>
            <person name="Howarth C."/>
            <person name="Mehta T."/>
            <person name="Neiman D."/>
            <person name="Pearson M."/>
            <person name="Roberts A."/>
            <person name="Saif S."/>
            <person name="Shea T."/>
            <person name="Shenoy N."/>
            <person name="Sisk P."/>
            <person name="Stolte C."/>
            <person name="Sykes S."/>
            <person name="White J."/>
            <person name="Yandava C."/>
            <person name="Burger G."/>
            <person name="Gray M.W."/>
            <person name="Holland P.W.H."/>
            <person name="King N."/>
            <person name="Lang F.B.F."/>
            <person name="Roger A.J."/>
            <person name="Ruiz-Trillo I."/>
            <person name="Haas B."/>
            <person name="Nusbaum C."/>
            <person name="Birren B."/>
        </authorList>
    </citation>
    <scope>NUCLEOTIDE SEQUENCE [LARGE SCALE GENOMIC DNA]</scope>
    <source>
        <strain evidence="2 3">JP610</strain>
    </source>
</reference>
<dbReference type="Proteomes" id="UP000054560">
    <property type="component" value="Unassembled WGS sequence"/>
</dbReference>
<dbReference type="RefSeq" id="XP_014158256.1">
    <property type="nucleotide sequence ID" value="XM_014302781.1"/>
</dbReference>
<organism evidence="2 3">
    <name type="scientific">Sphaeroforma arctica JP610</name>
    <dbReference type="NCBI Taxonomy" id="667725"/>
    <lineage>
        <taxon>Eukaryota</taxon>
        <taxon>Ichthyosporea</taxon>
        <taxon>Ichthyophonida</taxon>
        <taxon>Sphaeroforma</taxon>
    </lineage>
</organism>
<name>A0A0L0G5X5_9EUKA</name>
<proteinExistence type="predicted"/>
<feature type="region of interest" description="Disordered" evidence="1">
    <location>
        <begin position="69"/>
        <end position="108"/>
    </location>
</feature>
<evidence type="ECO:0000256" key="1">
    <source>
        <dbReference type="SAM" id="MobiDB-lite"/>
    </source>
</evidence>
<evidence type="ECO:0000313" key="3">
    <source>
        <dbReference type="Proteomes" id="UP000054560"/>
    </source>
</evidence>
<dbReference type="GeneID" id="25903938"/>
<dbReference type="AlphaFoldDB" id="A0A0L0G5X5"/>
<protein>
    <submittedName>
        <fullName evidence="2">Uncharacterized protein</fullName>
    </submittedName>
</protein>
<sequence length="205" mass="22620">MSNAQMMGNYYLCTKDGKGVHVQSAAANHALMPQGNRRGLEGCVYHKLHANEGDADFETSMAALNHDGLDSDDEDEEAIKLSKPVKSCLRKPARGKGKAQADSPTPRRTEKLVHFDNEFEIAWTHKKERYERSFYPPSMREAKTRSEGIANEVQDLHKDLFGDDGSYCFAMAVRKARLAKMQKAKIEALDIAEGTSNVSGGGPSS</sequence>
<dbReference type="EMBL" id="KQ241770">
    <property type="protein sequence ID" value="KNC84354.1"/>
    <property type="molecule type" value="Genomic_DNA"/>
</dbReference>
<gene>
    <name evidence="2" type="ORF">SARC_03434</name>
</gene>
<accession>A0A0L0G5X5</accession>